<protein>
    <submittedName>
        <fullName evidence="2">Pimeloyl-ACP methyl ester carboxylesterase</fullName>
    </submittedName>
</protein>
<organism evidence="2 3">
    <name type="scientific">Amycolatopsis xylanica</name>
    <dbReference type="NCBI Taxonomy" id="589385"/>
    <lineage>
        <taxon>Bacteria</taxon>
        <taxon>Bacillati</taxon>
        <taxon>Actinomycetota</taxon>
        <taxon>Actinomycetes</taxon>
        <taxon>Pseudonocardiales</taxon>
        <taxon>Pseudonocardiaceae</taxon>
        <taxon>Amycolatopsis</taxon>
    </lineage>
</organism>
<dbReference type="PANTHER" id="PTHR43798">
    <property type="entry name" value="MONOACYLGLYCEROL LIPASE"/>
    <property type="match status" value="1"/>
</dbReference>
<dbReference type="InterPro" id="IPR000073">
    <property type="entry name" value="AB_hydrolase_1"/>
</dbReference>
<dbReference type="EMBL" id="FNON01000006">
    <property type="protein sequence ID" value="SDY61578.1"/>
    <property type="molecule type" value="Genomic_DNA"/>
</dbReference>
<dbReference type="Pfam" id="PF00561">
    <property type="entry name" value="Abhydrolase_1"/>
    <property type="match status" value="1"/>
</dbReference>
<dbReference type="Proteomes" id="UP000199515">
    <property type="component" value="Unassembled WGS sequence"/>
</dbReference>
<dbReference type="InterPro" id="IPR050266">
    <property type="entry name" value="AB_hydrolase_sf"/>
</dbReference>
<reference evidence="2 3" key="1">
    <citation type="submission" date="2016-10" db="EMBL/GenBank/DDBJ databases">
        <authorList>
            <person name="de Groot N.N."/>
        </authorList>
    </citation>
    <scope>NUCLEOTIDE SEQUENCE [LARGE SCALE GENOMIC DNA]</scope>
    <source>
        <strain evidence="2 3">CPCC 202699</strain>
    </source>
</reference>
<dbReference type="STRING" id="589385.SAMN05421504_106136"/>
<evidence type="ECO:0000313" key="2">
    <source>
        <dbReference type="EMBL" id="SDY61578.1"/>
    </source>
</evidence>
<keyword evidence="3" id="KW-1185">Reference proteome</keyword>
<dbReference type="GO" id="GO:0003824">
    <property type="term" value="F:catalytic activity"/>
    <property type="evidence" value="ECO:0007669"/>
    <property type="project" value="UniProtKB-ARBA"/>
</dbReference>
<gene>
    <name evidence="2" type="ORF">SAMN05421504_106136</name>
</gene>
<dbReference type="GO" id="GO:0016020">
    <property type="term" value="C:membrane"/>
    <property type="evidence" value="ECO:0007669"/>
    <property type="project" value="TreeGrafter"/>
</dbReference>
<feature type="domain" description="AB hydrolase-1" evidence="1">
    <location>
        <begin position="25"/>
        <end position="259"/>
    </location>
</feature>
<proteinExistence type="predicted"/>
<evidence type="ECO:0000313" key="3">
    <source>
        <dbReference type="Proteomes" id="UP000199515"/>
    </source>
</evidence>
<dbReference type="AlphaFoldDB" id="A0A1H3LCC2"/>
<name>A0A1H3LCC2_9PSEU</name>
<dbReference type="Gene3D" id="3.40.50.1820">
    <property type="entry name" value="alpha/beta hydrolase"/>
    <property type="match status" value="1"/>
</dbReference>
<accession>A0A1H3LCC2</accession>
<dbReference type="InterPro" id="IPR029058">
    <property type="entry name" value="AB_hydrolase_fold"/>
</dbReference>
<evidence type="ECO:0000259" key="1">
    <source>
        <dbReference type="Pfam" id="PF00561"/>
    </source>
</evidence>
<dbReference type="PANTHER" id="PTHR43798:SF24">
    <property type="entry name" value="CIS-3-ALKYL-4-ALKYLOXETAN-2-ONE DECARBOXYLASE"/>
    <property type="match status" value="1"/>
</dbReference>
<dbReference type="SUPFAM" id="SSF53474">
    <property type="entry name" value="alpha/beta-Hydrolases"/>
    <property type="match status" value="1"/>
</dbReference>
<sequence length="281" mass="31385">MDDMTNQEIRLSQGTLRYRDEGEGPPVVFVHGLLVDSGLWRAVIPDVVAAGFRCLAPDWPLGAHRVPLHADADLTPPGVARLIAEFLAELDLREVTVVANDTGGALTQILMANHPERVGRVVLTPSDAFEAFFPPLFSSLPKLAWVPGSMWLLTRAVRFKAVQRLPIAFGLVAKRPIPADVVEGYLRPSRENRLIRRDLGKFLRGVHRRHTLAAAVEFPRFRKPVLLAWAREDRVFKLSSAYRIAELLPDARVVEIEDSWTFVPEDQPAALAKHLISFMAD</sequence>